<proteinExistence type="inferred from homology"/>
<dbReference type="KEGG" id="rain:Rai3103_11290"/>
<evidence type="ECO:0000259" key="11">
    <source>
        <dbReference type="Pfam" id="PF24894"/>
    </source>
</evidence>
<dbReference type="InterPro" id="IPR005835">
    <property type="entry name" value="NTP_transferase_dom"/>
</dbReference>
<feature type="domain" description="Nucleotidyl transferase" evidence="10">
    <location>
        <begin position="9"/>
        <end position="276"/>
    </location>
</feature>
<dbReference type="AlphaFoldDB" id="A0A5Q2FCP4"/>
<dbReference type="InterPro" id="IPR056818">
    <property type="entry name" value="GlmU/GlgC-like_hexapep"/>
</dbReference>
<organism evidence="12 13">
    <name type="scientific">Raineyella fluvialis</name>
    <dbReference type="NCBI Taxonomy" id="2662261"/>
    <lineage>
        <taxon>Bacteria</taxon>
        <taxon>Bacillati</taxon>
        <taxon>Actinomycetota</taxon>
        <taxon>Actinomycetes</taxon>
        <taxon>Propionibacteriales</taxon>
        <taxon>Propionibacteriaceae</taxon>
        <taxon>Raineyella</taxon>
    </lineage>
</organism>
<evidence type="ECO:0000313" key="12">
    <source>
        <dbReference type="EMBL" id="QGF24161.1"/>
    </source>
</evidence>
<keyword evidence="4 9" id="KW-0548">Nucleotidyltransferase</keyword>
<keyword evidence="13" id="KW-1185">Reference proteome</keyword>
<dbReference type="InterPro" id="IPR005836">
    <property type="entry name" value="ADP_Glu_pyroP_CS"/>
</dbReference>
<feature type="site" description="Could play a key role in the communication between the regulatory and the substrate sites" evidence="9">
    <location>
        <position position="61"/>
    </location>
</feature>
<feature type="binding site" evidence="9">
    <location>
        <position position="197"/>
    </location>
    <ligand>
        <name>alpha-D-glucose 1-phosphate</name>
        <dbReference type="ChEBI" id="CHEBI:58601"/>
    </ligand>
</feature>
<dbReference type="EMBL" id="CP045725">
    <property type="protein sequence ID" value="QGF24161.1"/>
    <property type="molecule type" value="Genomic_DNA"/>
</dbReference>
<dbReference type="InterPro" id="IPR011004">
    <property type="entry name" value="Trimer_LpxA-like_sf"/>
</dbReference>
<dbReference type="Gene3D" id="3.90.550.10">
    <property type="entry name" value="Spore Coat Polysaccharide Biosynthesis Protein SpsA, Chain A"/>
    <property type="match status" value="1"/>
</dbReference>
<comment type="catalytic activity">
    <reaction evidence="9">
        <text>alpha-D-glucose 1-phosphate + ATP + H(+) = ADP-alpha-D-glucose + diphosphate</text>
        <dbReference type="Rhea" id="RHEA:12120"/>
        <dbReference type="ChEBI" id="CHEBI:15378"/>
        <dbReference type="ChEBI" id="CHEBI:30616"/>
        <dbReference type="ChEBI" id="CHEBI:33019"/>
        <dbReference type="ChEBI" id="CHEBI:57498"/>
        <dbReference type="ChEBI" id="CHEBI:58601"/>
        <dbReference type="EC" id="2.7.7.27"/>
    </reaction>
</comment>
<dbReference type="PANTHER" id="PTHR43523">
    <property type="entry name" value="GLUCOSE-1-PHOSPHATE ADENYLYLTRANSFERASE-RELATED"/>
    <property type="match status" value="1"/>
</dbReference>
<sequence length="408" mass="44464">MTSRPKVLSIVLAGGEGKRLMPLTLDRAKPAVPFGGTLRLIDFVLSNMVNSSLLQVAVLTQYKSHSLDRHITLTWRMSNMLGNFITPVPAQQRLGPHWYQGSADAIYQSMNLIRDANPDYVVVFGADNIYRMDIGQMLEAHIDSGLGATVAGIRVPRAEASAFGIIDAAPDKKIRQFLEKPADPPGLPDSPDESFASMGNYIFNKDALVAALEADAADENARHDMGGDIIPAFVDKGEAQVYDFKDNEVAGATEEDRNYWRDVGTIDAFFDAHMDLVAVKPNFNLYNDEWPIFSYQRQLPGAKFTLRGTAEDSIVSAGSIISGGDVDSSVLSPKVRVDKWAKVEQSILMDNAQVGRNAVVRRAILDKNVVVERGAEVGVDHEADRARGFTVSAGGITVVPKDFVVKAV</sequence>
<evidence type="ECO:0000256" key="3">
    <source>
        <dbReference type="ARBA" id="ARBA00022679"/>
    </source>
</evidence>
<dbReference type="RefSeq" id="WP_153572690.1">
    <property type="nucleotide sequence ID" value="NZ_CP045725.1"/>
</dbReference>
<comment type="subunit">
    <text evidence="9">Homotetramer.</text>
</comment>
<evidence type="ECO:0000259" key="10">
    <source>
        <dbReference type="Pfam" id="PF00483"/>
    </source>
</evidence>
<evidence type="ECO:0000256" key="7">
    <source>
        <dbReference type="ARBA" id="ARBA00023056"/>
    </source>
</evidence>
<dbReference type="PROSITE" id="PS00810">
    <property type="entry name" value="ADP_GLC_PYROPHOSPH_3"/>
    <property type="match status" value="1"/>
</dbReference>
<dbReference type="NCBIfam" id="TIGR02091">
    <property type="entry name" value="glgC"/>
    <property type="match status" value="1"/>
</dbReference>
<dbReference type="HAMAP" id="MF_00624">
    <property type="entry name" value="GlgC"/>
    <property type="match status" value="1"/>
</dbReference>
<dbReference type="NCBIfam" id="NF002023">
    <property type="entry name" value="PRK00844.1"/>
    <property type="match status" value="1"/>
</dbReference>
<keyword evidence="5 9" id="KW-0547">Nucleotide-binding</keyword>
<keyword evidence="6 9" id="KW-0067">ATP-binding</keyword>
<dbReference type="UniPathway" id="UPA00164"/>
<evidence type="ECO:0000313" key="13">
    <source>
        <dbReference type="Proteomes" id="UP000386847"/>
    </source>
</evidence>
<evidence type="ECO:0000256" key="9">
    <source>
        <dbReference type="HAMAP-Rule" id="MF_00624"/>
    </source>
</evidence>
<keyword evidence="8 9" id="KW-0119">Carbohydrate metabolism</keyword>
<dbReference type="SUPFAM" id="SSF53448">
    <property type="entry name" value="Nucleotide-diphospho-sugar transferases"/>
    <property type="match status" value="1"/>
</dbReference>
<feature type="binding site" evidence="9">
    <location>
        <begin position="179"/>
        <end position="180"/>
    </location>
    <ligand>
        <name>alpha-D-glucose 1-phosphate</name>
        <dbReference type="ChEBI" id="CHEBI:58601"/>
    </ligand>
</feature>
<dbReference type="EC" id="2.7.7.27" evidence="9"/>
<dbReference type="Gene3D" id="2.160.10.10">
    <property type="entry name" value="Hexapeptide repeat proteins"/>
    <property type="match status" value="1"/>
</dbReference>
<dbReference type="GO" id="GO:0005524">
    <property type="term" value="F:ATP binding"/>
    <property type="evidence" value="ECO:0007669"/>
    <property type="project" value="UniProtKB-KW"/>
</dbReference>
<dbReference type="PANTHER" id="PTHR43523:SF2">
    <property type="entry name" value="GLUCOSE-1-PHOSPHATE ADENYLYLTRANSFERASE"/>
    <property type="match status" value="1"/>
</dbReference>
<dbReference type="Pfam" id="PF00483">
    <property type="entry name" value="NTP_transferase"/>
    <property type="match status" value="1"/>
</dbReference>
<protein>
    <recommendedName>
        <fullName evidence="9">Glucose-1-phosphate adenylyltransferase</fullName>
        <ecNumber evidence="9">2.7.7.27</ecNumber>
    </recommendedName>
    <alternativeName>
        <fullName evidence="9">ADP-glucose pyrophosphorylase</fullName>
        <shortName evidence="9">ADPGlc PPase</shortName>
    </alternativeName>
    <alternativeName>
        <fullName evidence="9">ADP-glucose synthase</fullName>
    </alternativeName>
</protein>
<dbReference type="PROSITE" id="PS00808">
    <property type="entry name" value="ADP_GLC_PYROPHOSPH_1"/>
    <property type="match status" value="1"/>
</dbReference>
<evidence type="ECO:0000256" key="5">
    <source>
        <dbReference type="ARBA" id="ARBA00022741"/>
    </source>
</evidence>
<dbReference type="GO" id="GO:0005978">
    <property type="term" value="P:glycogen biosynthetic process"/>
    <property type="evidence" value="ECO:0007669"/>
    <property type="project" value="UniProtKB-UniRule"/>
</dbReference>
<comment type="function">
    <text evidence="9">Involved in the biosynthesis of ADP-glucose, a building block required for the elongation reactions to produce glycogen. Catalyzes the reaction between ATP and alpha-D-glucose 1-phosphate (G1P) to produce pyrophosphate and ADP-Glc.</text>
</comment>
<dbReference type="CDD" id="cd04651">
    <property type="entry name" value="LbH_G1P_AT_C"/>
    <property type="match status" value="1"/>
</dbReference>
<evidence type="ECO:0000256" key="4">
    <source>
        <dbReference type="ARBA" id="ARBA00022695"/>
    </source>
</evidence>
<feature type="binding site" evidence="9">
    <location>
        <position position="164"/>
    </location>
    <ligand>
        <name>alpha-D-glucose 1-phosphate</name>
        <dbReference type="ChEBI" id="CHEBI:58601"/>
    </ligand>
</feature>
<evidence type="ECO:0000256" key="8">
    <source>
        <dbReference type="ARBA" id="ARBA00023277"/>
    </source>
</evidence>
<evidence type="ECO:0000256" key="2">
    <source>
        <dbReference type="ARBA" id="ARBA00022600"/>
    </source>
</evidence>
<feature type="site" description="Could play a key role in the communication between the regulatory and the substrate sites" evidence="9">
    <location>
        <position position="98"/>
    </location>
</feature>
<feature type="domain" description="Glucose-1-phosphate adenylyltransferase/Bifunctional protein GlmU-like C-terminal hexapeptide" evidence="11">
    <location>
        <begin position="306"/>
        <end position="399"/>
    </location>
</feature>
<accession>A0A5Q2FCP4</accession>
<dbReference type="Proteomes" id="UP000386847">
    <property type="component" value="Chromosome"/>
</dbReference>
<dbReference type="InterPro" id="IPR029044">
    <property type="entry name" value="Nucleotide-diphossugar_trans"/>
</dbReference>
<dbReference type="PROSITE" id="PS00809">
    <property type="entry name" value="ADP_GLC_PYROPHOSPH_2"/>
    <property type="match status" value="1"/>
</dbReference>
<dbReference type="NCBIfam" id="NF001947">
    <property type="entry name" value="PRK00725.1"/>
    <property type="match status" value="1"/>
</dbReference>
<dbReference type="InterPro" id="IPR023049">
    <property type="entry name" value="GlgC_bac"/>
</dbReference>
<keyword evidence="7 9" id="KW-0320">Glycogen biosynthesis</keyword>
<dbReference type="GO" id="GO:0008878">
    <property type="term" value="F:glucose-1-phosphate adenylyltransferase activity"/>
    <property type="evidence" value="ECO:0007669"/>
    <property type="project" value="UniProtKB-UniRule"/>
</dbReference>
<evidence type="ECO:0000256" key="1">
    <source>
        <dbReference type="ARBA" id="ARBA00010443"/>
    </source>
</evidence>
<comment type="similarity">
    <text evidence="1 9">Belongs to the bacterial/plant glucose-1-phosphate adenylyltransferase family.</text>
</comment>
<evidence type="ECO:0000256" key="6">
    <source>
        <dbReference type="ARBA" id="ARBA00022840"/>
    </source>
</evidence>
<dbReference type="CDD" id="cd02508">
    <property type="entry name" value="ADP_Glucose_PP"/>
    <property type="match status" value="1"/>
</dbReference>
<dbReference type="Pfam" id="PF24894">
    <property type="entry name" value="Hexapep_GlmU"/>
    <property type="match status" value="1"/>
</dbReference>
<name>A0A5Q2FCP4_9ACTN</name>
<keyword evidence="2 9" id="KW-0321">Glycogen metabolism</keyword>
<feature type="binding site" evidence="9">
    <location>
        <position position="99"/>
    </location>
    <ligand>
        <name>alpha-D-glucose 1-phosphate</name>
        <dbReference type="ChEBI" id="CHEBI:58601"/>
    </ligand>
</feature>
<dbReference type="InterPro" id="IPR011831">
    <property type="entry name" value="ADP-Glc_PPase"/>
</dbReference>
<gene>
    <name evidence="9 12" type="primary">glgC</name>
    <name evidence="12" type="ORF">Rai3103_11290</name>
</gene>
<keyword evidence="3 9" id="KW-0808">Transferase</keyword>
<reference evidence="12 13" key="1">
    <citation type="submission" date="2019-10" db="EMBL/GenBank/DDBJ databases">
        <title>Genomic analysis of Raineyella sp. CBA3103.</title>
        <authorList>
            <person name="Roh S.W."/>
        </authorList>
    </citation>
    <scope>NUCLEOTIDE SEQUENCE [LARGE SCALE GENOMIC DNA]</scope>
    <source>
        <strain evidence="12 13">CBA3103</strain>
    </source>
</reference>
<dbReference type="SUPFAM" id="SSF51161">
    <property type="entry name" value="Trimeric LpxA-like enzymes"/>
    <property type="match status" value="1"/>
</dbReference>
<comment type="pathway">
    <text evidence="9">Glycan biosynthesis; glycogen biosynthesis.</text>
</comment>